<evidence type="ECO:0000256" key="1">
    <source>
        <dbReference type="SAM" id="Coils"/>
    </source>
</evidence>
<feature type="coiled-coil region" evidence="1">
    <location>
        <begin position="50"/>
        <end position="77"/>
    </location>
</feature>
<gene>
    <name evidence="2" type="ORF">Hsar01_03111</name>
</gene>
<dbReference type="RefSeq" id="WP_353567982.1">
    <property type="nucleotide sequence ID" value="NZ_BAABRI010000018.1"/>
</dbReference>
<dbReference type="EMBL" id="BAABRI010000018">
    <property type="protein sequence ID" value="GAA5483877.1"/>
    <property type="molecule type" value="Genomic_DNA"/>
</dbReference>
<name>A0ABP9UT40_9BACT</name>
<protein>
    <submittedName>
        <fullName evidence="2">Uncharacterized protein</fullName>
    </submittedName>
</protein>
<keyword evidence="3" id="KW-1185">Reference proteome</keyword>
<reference evidence="2 3" key="1">
    <citation type="submission" date="2024-02" db="EMBL/GenBank/DDBJ databases">
        <title>Haloferula sargassicola NBRC 104335.</title>
        <authorList>
            <person name="Ichikawa N."/>
            <person name="Katano-Makiyama Y."/>
            <person name="Hidaka K."/>
        </authorList>
    </citation>
    <scope>NUCLEOTIDE SEQUENCE [LARGE SCALE GENOMIC DNA]</scope>
    <source>
        <strain evidence="2 3">NBRC 104335</strain>
    </source>
</reference>
<keyword evidence="1" id="KW-0175">Coiled coil</keyword>
<dbReference type="Proteomes" id="UP001476282">
    <property type="component" value="Unassembled WGS sequence"/>
</dbReference>
<organism evidence="2 3">
    <name type="scientific">Haloferula sargassicola</name>
    <dbReference type="NCBI Taxonomy" id="490096"/>
    <lineage>
        <taxon>Bacteria</taxon>
        <taxon>Pseudomonadati</taxon>
        <taxon>Verrucomicrobiota</taxon>
        <taxon>Verrucomicrobiia</taxon>
        <taxon>Verrucomicrobiales</taxon>
        <taxon>Verrucomicrobiaceae</taxon>
        <taxon>Haloferula</taxon>
    </lineage>
</organism>
<evidence type="ECO:0000313" key="3">
    <source>
        <dbReference type="Proteomes" id="UP001476282"/>
    </source>
</evidence>
<sequence length="172" mass="19283">MAERAKVASIEALEDFRSSLVKYSQRTKSALDEVSSEMKRLREWLSYERRTGWEAEVRRGTRRLEQAEAELMTAEMSGLQDDLMSRKMAVKKAVRALEESTAKLEATKRWARNFDSVVAPALRPLDSLRDRVAGDLPKAIATLDGLVRALEAYAERDLKPRPAEGSEEGGAA</sequence>
<comment type="caution">
    <text evidence="2">The sequence shown here is derived from an EMBL/GenBank/DDBJ whole genome shotgun (WGS) entry which is preliminary data.</text>
</comment>
<accession>A0ABP9UT40</accession>
<evidence type="ECO:0000313" key="2">
    <source>
        <dbReference type="EMBL" id="GAA5483877.1"/>
    </source>
</evidence>
<proteinExistence type="predicted"/>